<organism evidence="1">
    <name type="scientific">Aspergillus arachidicola</name>
    <dbReference type="NCBI Taxonomy" id="656916"/>
    <lineage>
        <taxon>Eukaryota</taxon>
        <taxon>Fungi</taxon>
        <taxon>Dikarya</taxon>
        <taxon>Ascomycota</taxon>
        <taxon>Pezizomycotina</taxon>
        <taxon>Eurotiomycetes</taxon>
        <taxon>Eurotiomycetidae</taxon>
        <taxon>Eurotiales</taxon>
        <taxon>Aspergillaceae</taxon>
        <taxon>Aspergillus</taxon>
        <taxon>Aspergillus subgen. Circumdati</taxon>
    </lineage>
</organism>
<dbReference type="AlphaFoldDB" id="A0A5N6XZP8"/>
<dbReference type="Proteomes" id="UP000325558">
    <property type="component" value="Unassembled WGS sequence"/>
</dbReference>
<reference evidence="1" key="1">
    <citation type="submission" date="2019-04" db="EMBL/GenBank/DDBJ databases">
        <title>Friends and foes A comparative genomics study of 23 Aspergillus species from section Flavi.</title>
        <authorList>
            <consortium name="DOE Joint Genome Institute"/>
            <person name="Kjaerbolling I."/>
            <person name="Vesth T."/>
            <person name="Frisvad J.C."/>
            <person name="Nybo J.L."/>
            <person name="Theobald S."/>
            <person name="Kildgaard S."/>
            <person name="Isbrandt T."/>
            <person name="Kuo A."/>
            <person name="Sato A."/>
            <person name="Lyhne E.K."/>
            <person name="Kogle M.E."/>
            <person name="Wiebenga A."/>
            <person name="Kun R.S."/>
            <person name="Lubbers R.J."/>
            <person name="Makela M.R."/>
            <person name="Barry K."/>
            <person name="Chovatia M."/>
            <person name="Clum A."/>
            <person name="Daum C."/>
            <person name="Haridas S."/>
            <person name="He G."/>
            <person name="LaButti K."/>
            <person name="Lipzen A."/>
            <person name="Mondo S."/>
            <person name="Riley R."/>
            <person name="Salamov A."/>
            <person name="Simmons B.A."/>
            <person name="Magnuson J.K."/>
            <person name="Henrissat B."/>
            <person name="Mortensen U.H."/>
            <person name="Larsen T.O."/>
            <person name="Devries R.P."/>
            <person name="Grigoriev I.V."/>
            <person name="Machida M."/>
            <person name="Baker S.E."/>
            <person name="Andersen M.R."/>
        </authorList>
    </citation>
    <scope>NUCLEOTIDE SEQUENCE</scope>
    <source>
        <strain evidence="1">CBS 117612</strain>
    </source>
</reference>
<dbReference type="OrthoDB" id="19261at2759"/>
<evidence type="ECO:0000313" key="1">
    <source>
        <dbReference type="EMBL" id="KAE8338654.1"/>
    </source>
</evidence>
<accession>A0A5N6XZP8</accession>
<dbReference type="EMBL" id="ML737165">
    <property type="protein sequence ID" value="KAE8338654.1"/>
    <property type="molecule type" value="Genomic_DNA"/>
</dbReference>
<sequence length="72" mass="7830">MTGNSDLTAPGSSTYASDTLHVGDGTWDAGRDTFLLPNLMGVNFDTMRYNGRWILTLGSSLAYIVVRYGKPI</sequence>
<proteinExistence type="predicted"/>
<protein>
    <submittedName>
        <fullName evidence="1">Uncharacterized protein</fullName>
    </submittedName>
</protein>
<name>A0A5N6XZP8_9EURO</name>
<gene>
    <name evidence="1" type="ORF">BDV24DRAFT_137792</name>
</gene>